<evidence type="ECO:0000256" key="9">
    <source>
        <dbReference type="RuleBase" id="RU362011"/>
    </source>
</evidence>
<keyword evidence="8" id="KW-0129">CBS domain</keyword>
<organism evidence="11 12">
    <name type="scientific">Anabaena subtropica FACHB-260</name>
    <dbReference type="NCBI Taxonomy" id="2692884"/>
    <lineage>
        <taxon>Bacteria</taxon>
        <taxon>Bacillati</taxon>
        <taxon>Cyanobacteriota</taxon>
        <taxon>Cyanophyceae</taxon>
        <taxon>Nostocales</taxon>
        <taxon>Nostocaceae</taxon>
        <taxon>Anabaena</taxon>
    </lineage>
</organism>
<feature type="transmembrane region" description="Helical" evidence="9">
    <location>
        <begin position="305"/>
        <end position="332"/>
    </location>
</feature>
<keyword evidence="3 9" id="KW-0813">Transport</keyword>
<keyword evidence="7 9" id="KW-0472">Membrane</keyword>
<comment type="subcellular location">
    <subcellularLocation>
        <location evidence="9">Cell membrane</location>
        <topology evidence="9">Multi-pass membrane protein</topology>
    </subcellularLocation>
    <subcellularLocation>
        <location evidence="1">Membrane</location>
        <topology evidence="1">Multi-pass membrane protein</topology>
    </subcellularLocation>
</comment>
<evidence type="ECO:0000256" key="3">
    <source>
        <dbReference type="ARBA" id="ARBA00022448"/>
    </source>
</evidence>
<dbReference type="RefSeq" id="WP_190409606.1">
    <property type="nucleotide sequence ID" value="NZ_JACJRF010000081.1"/>
</dbReference>
<evidence type="ECO:0000256" key="8">
    <source>
        <dbReference type="PROSITE-ProRule" id="PRU00703"/>
    </source>
</evidence>
<evidence type="ECO:0000256" key="1">
    <source>
        <dbReference type="ARBA" id="ARBA00004141"/>
    </source>
</evidence>
<dbReference type="InterPro" id="IPR000644">
    <property type="entry name" value="CBS_dom"/>
</dbReference>
<dbReference type="PROSITE" id="PS51371">
    <property type="entry name" value="CBS"/>
    <property type="match status" value="2"/>
</dbReference>
<keyword evidence="9" id="KW-1003">Cell membrane</keyword>
<dbReference type="Pfam" id="PF03448">
    <property type="entry name" value="MgtE_N"/>
    <property type="match status" value="1"/>
</dbReference>
<proteinExistence type="inferred from homology"/>
<dbReference type="PANTHER" id="PTHR43773:SF1">
    <property type="entry name" value="MAGNESIUM TRANSPORTER MGTE"/>
    <property type="match status" value="1"/>
</dbReference>
<dbReference type="CDD" id="cd04606">
    <property type="entry name" value="CBS_pair_Mg_transporter"/>
    <property type="match status" value="1"/>
</dbReference>
<dbReference type="EMBL" id="JACJRF010000081">
    <property type="protein sequence ID" value="MBD2347203.1"/>
    <property type="molecule type" value="Genomic_DNA"/>
</dbReference>
<keyword evidence="5 9" id="KW-0460">Magnesium</keyword>
<dbReference type="SUPFAM" id="SSF158791">
    <property type="entry name" value="MgtE N-terminal domain-like"/>
    <property type="match status" value="1"/>
</dbReference>
<dbReference type="SMART" id="SM00924">
    <property type="entry name" value="MgtE_N"/>
    <property type="match status" value="1"/>
</dbReference>
<evidence type="ECO:0000313" key="11">
    <source>
        <dbReference type="EMBL" id="MBD2347203.1"/>
    </source>
</evidence>
<accession>A0ABR8CY49</accession>
<reference evidence="11 12" key="1">
    <citation type="journal article" date="2020" name="ISME J.">
        <title>Comparative genomics reveals insights into cyanobacterial evolution and habitat adaptation.</title>
        <authorList>
            <person name="Chen M.Y."/>
            <person name="Teng W.K."/>
            <person name="Zhao L."/>
            <person name="Hu C.X."/>
            <person name="Zhou Y.K."/>
            <person name="Han B.P."/>
            <person name="Song L.R."/>
            <person name="Shu W.S."/>
        </authorList>
    </citation>
    <scope>NUCLEOTIDE SEQUENCE [LARGE SCALE GENOMIC DNA]</scope>
    <source>
        <strain evidence="11 12">FACHB-260</strain>
    </source>
</reference>
<dbReference type="InterPro" id="IPR006668">
    <property type="entry name" value="Mg_transptr_MgtE_intracell_dom"/>
</dbReference>
<feature type="domain" description="CBS" evidence="10">
    <location>
        <begin position="197"/>
        <end position="253"/>
    </location>
</feature>
<name>A0ABR8CY49_9NOST</name>
<dbReference type="SUPFAM" id="SSF161093">
    <property type="entry name" value="MgtE membrane domain-like"/>
    <property type="match status" value="1"/>
</dbReference>
<dbReference type="SMART" id="SM00116">
    <property type="entry name" value="CBS"/>
    <property type="match status" value="2"/>
</dbReference>
<dbReference type="Gene3D" id="1.25.60.10">
    <property type="entry name" value="MgtE N-terminal domain-like"/>
    <property type="match status" value="1"/>
</dbReference>
<dbReference type="Proteomes" id="UP000607281">
    <property type="component" value="Unassembled WGS sequence"/>
</dbReference>
<evidence type="ECO:0000259" key="10">
    <source>
        <dbReference type="PROSITE" id="PS51371"/>
    </source>
</evidence>
<dbReference type="NCBIfam" id="TIGR00400">
    <property type="entry name" value="mgtE"/>
    <property type="match status" value="1"/>
</dbReference>
<comment type="function">
    <text evidence="9">Acts as a magnesium transporter.</text>
</comment>
<dbReference type="Pfam" id="PF00571">
    <property type="entry name" value="CBS"/>
    <property type="match status" value="2"/>
</dbReference>
<keyword evidence="12" id="KW-1185">Reference proteome</keyword>
<comment type="caution">
    <text evidence="11">The sequence shown here is derived from an EMBL/GenBank/DDBJ whole genome shotgun (WGS) entry which is preliminary data.</text>
</comment>
<evidence type="ECO:0000256" key="7">
    <source>
        <dbReference type="ARBA" id="ARBA00023136"/>
    </source>
</evidence>
<dbReference type="InterPro" id="IPR006669">
    <property type="entry name" value="MgtE_transporter"/>
</dbReference>
<keyword evidence="4 9" id="KW-0812">Transmembrane</keyword>
<comment type="subunit">
    <text evidence="9">Homodimer.</text>
</comment>
<evidence type="ECO:0000256" key="6">
    <source>
        <dbReference type="ARBA" id="ARBA00022989"/>
    </source>
</evidence>
<dbReference type="InterPro" id="IPR036739">
    <property type="entry name" value="SLC41_membr_dom_sf"/>
</dbReference>
<evidence type="ECO:0000313" key="12">
    <source>
        <dbReference type="Proteomes" id="UP000607281"/>
    </source>
</evidence>
<feature type="transmembrane region" description="Helical" evidence="9">
    <location>
        <begin position="353"/>
        <end position="375"/>
    </location>
</feature>
<evidence type="ECO:0000256" key="2">
    <source>
        <dbReference type="ARBA" id="ARBA00009749"/>
    </source>
</evidence>
<dbReference type="SUPFAM" id="SSF54631">
    <property type="entry name" value="CBS-domain pair"/>
    <property type="match status" value="1"/>
</dbReference>
<feature type="domain" description="CBS" evidence="10">
    <location>
        <begin position="133"/>
        <end position="196"/>
    </location>
</feature>
<evidence type="ECO:0000256" key="5">
    <source>
        <dbReference type="ARBA" id="ARBA00022842"/>
    </source>
</evidence>
<feature type="transmembrane region" description="Helical" evidence="9">
    <location>
        <begin position="381"/>
        <end position="404"/>
    </location>
</feature>
<dbReference type="PANTHER" id="PTHR43773">
    <property type="entry name" value="MAGNESIUM TRANSPORTER MGTE"/>
    <property type="match status" value="1"/>
</dbReference>
<feature type="transmembrane region" description="Helical" evidence="9">
    <location>
        <begin position="416"/>
        <end position="443"/>
    </location>
</feature>
<keyword evidence="9" id="KW-0479">Metal-binding</keyword>
<comment type="similarity">
    <text evidence="2 9">Belongs to the SLC41A transporter family.</text>
</comment>
<dbReference type="InterPro" id="IPR046342">
    <property type="entry name" value="CBS_dom_sf"/>
</dbReference>
<protein>
    <recommendedName>
        <fullName evidence="9">Magnesium transporter MgtE</fullName>
    </recommendedName>
</protein>
<evidence type="ECO:0000256" key="4">
    <source>
        <dbReference type="ARBA" id="ARBA00022692"/>
    </source>
</evidence>
<keyword evidence="6 9" id="KW-1133">Transmembrane helix</keyword>
<dbReference type="InterPro" id="IPR038076">
    <property type="entry name" value="MgtE_N_sf"/>
</dbReference>
<dbReference type="Pfam" id="PF01769">
    <property type="entry name" value="MgtE"/>
    <property type="match status" value="1"/>
</dbReference>
<dbReference type="InterPro" id="IPR006667">
    <property type="entry name" value="SLC41_membr_dom"/>
</dbReference>
<dbReference type="Gene3D" id="3.10.580.10">
    <property type="entry name" value="CBS-domain"/>
    <property type="match status" value="1"/>
</dbReference>
<dbReference type="Gene3D" id="1.10.357.20">
    <property type="entry name" value="SLC41 divalent cation transporters, integral membrane domain"/>
    <property type="match status" value="1"/>
</dbReference>
<feature type="transmembrane region" description="Helical" evidence="9">
    <location>
        <begin position="279"/>
        <end position="299"/>
    </location>
</feature>
<sequence length="450" mass="49742">MLTQDVRNALIDVTDLNQLKWDLNRLQPVDVGEYIAQLPEKQRAIAFRLLNKNQAIDVFEYLPIEVQEELINSLHDAQVVQLVEAMSPDERAELFDELPAGVIKRLLKELSPEQRQATATILGYPEGTAGRVMTTEYVRLREGLTVGEALSKIRRQDEDKETIYYAYVTDDNRKLVRVVSLRQMLFTFPEVLIRDIASDRVVKVRTDTPQEEVAQIMKRYDLIAIPVVDREDRLVGIITIDDVVDILEEEATEDIQKLAGVSGDEEALSSPLLTIRNRLPWLLGIMALYIGAASAIAPFQSIIAAVPVLAVIMPIFSNTGGTVGIQALTVTIRGLGIGEVTPKDTIKILRKEILAGLGTAVVLAITMFALSLIWAKPQEQWVALIAGTVMATNTVVAVTLGTLLPMALKRLKLDPALVSGPLLTTMLDMIGFLTFLSMISVALKVFHLPT</sequence>
<gene>
    <name evidence="11" type="primary">mgtE</name>
    <name evidence="11" type="ORF">H6G18_24180</name>
</gene>